<feature type="region of interest" description="Disordered" evidence="7">
    <location>
        <begin position="1"/>
        <end position="20"/>
    </location>
</feature>
<keyword evidence="3" id="KW-0805">Transcription regulation</keyword>
<evidence type="ECO:0000256" key="1">
    <source>
        <dbReference type="ARBA" id="ARBA00022723"/>
    </source>
</evidence>
<feature type="domain" description="Zn(2)-C6 fungal-type" evidence="8">
    <location>
        <begin position="21"/>
        <end position="47"/>
    </location>
</feature>
<sequence>MDVAQFTSLSPSSLKAEDTARRVKCDEAKPHCRRCQQGKRSCEGYPEGAPTAQEQTEQTAHTAVTLSVHLGSLGGLNLREPTQLGPDPELERLRLLACTVLSQGRPGARTEAETAFWSRLVPQLALSIPSVREAAAAFAASYEQQMLKRCAGAAKFKALHQITAAIAKIRHDVIRLPHGPLPVLVACILLACAETIQHRHTDALLHLRGAFSVMNSREWLAARPANSKALLDDDLSCLFGKLDLQVITYALANPAELQIPVAPGMEPDVVTFTPQQADRELFRTLHACYSFATIAAQCKYRPRAASRDSLVLEQGRHIAGLTRWLSCYRQYSKMDHEISPLNKLHGLVLQAHCLSALIYISNILEPFETAYDKFAPQFRQLVGCVEQAMTVKPTEAEMPTFNAERGVIQPLFFTAIKFRDSVWRAKATSLLRKCGREGPWSGSVEGAAAECVVRAEEATASQIIANAASCVVSSSSSASQPVFLPQDVPEQARVAGHSLFEIVDEDSSGEMSAVIEMSRCRDMHALLLDESPEPDAKKHWLYWKETCRLSLA</sequence>
<dbReference type="InterPro" id="IPR001138">
    <property type="entry name" value="Zn2Cys6_DnaBD"/>
</dbReference>
<keyword evidence="2" id="KW-0862">Zinc</keyword>
<keyword evidence="4" id="KW-0238">DNA-binding</keyword>
<feature type="compositionally biased region" description="Polar residues" evidence="7">
    <location>
        <begin position="1"/>
        <end position="13"/>
    </location>
</feature>
<evidence type="ECO:0000259" key="8">
    <source>
        <dbReference type="Pfam" id="PF00172"/>
    </source>
</evidence>
<organism evidence="9 10">
    <name type="scientific">Fonsecaea erecta</name>
    <dbReference type="NCBI Taxonomy" id="1367422"/>
    <lineage>
        <taxon>Eukaryota</taxon>
        <taxon>Fungi</taxon>
        <taxon>Dikarya</taxon>
        <taxon>Ascomycota</taxon>
        <taxon>Pezizomycotina</taxon>
        <taxon>Eurotiomycetes</taxon>
        <taxon>Chaetothyriomycetidae</taxon>
        <taxon>Chaetothyriales</taxon>
        <taxon>Herpotrichiellaceae</taxon>
        <taxon>Fonsecaea</taxon>
    </lineage>
</organism>
<evidence type="ECO:0000256" key="4">
    <source>
        <dbReference type="ARBA" id="ARBA00023125"/>
    </source>
</evidence>
<gene>
    <name evidence="9" type="ORF">AYL99_09869</name>
</gene>
<dbReference type="AlphaFoldDB" id="A0A178Z7I0"/>
<keyword evidence="6" id="KW-0539">Nucleus</keyword>
<feature type="compositionally biased region" description="Low complexity" evidence="7">
    <location>
        <begin position="47"/>
        <end position="57"/>
    </location>
</feature>
<dbReference type="InterPro" id="IPR036864">
    <property type="entry name" value="Zn2-C6_fun-type_DNA-bd_sf"/>
</dbReference>
<evidence type="ECO:0000256" key="5">
    <source>
        <dbReference type="ARBA" id="ARBA00023163"/>
    </source>
</evidence>
<dbReference type="EMBL" id="LVYI01000010">
    <property type="protein sequence ID" value="OAP55717.1"/>
    <property type="molecule type" value="Genomic_DNA"/>
</dbReference>
<protein>
    <recommendedName>
        <fullName evidence="8">Zn(2)-C6 fungal-type domain-containing protein</fullName>
    </recommendedName>
</protein>
<evidence type="ECO:0000313" key="9">
    <source>
        <dbReference type="EMBL" id="OAP55717.1"/>
    </source>
</evidence>
<dbReference type="SUPFAM" id="SSF57701">
    <property type="entry name" value="Zn2/Cys6 DNA-binding domain"/>
    <property type="match status" value="1"/>
</dbReference>
<name>A0A178Z7I0_9EURO</name>
<dbReference type="Proteomes" id="UP000078343">
    <property type="component" value="Unassembled WGS sequence"/>
</dbReference>
<evidence type="ECO:0000256" key="3">
    <source>
        <dbReference type="ARBA" id="ARBA00023015"/>
    </source>
</evidence>
<dbReference type="GeneID" id="30014037"/>
<proteinExistence type="predicted"/>
<evidence type="ECO:0000256" key="2">
    <source>
        <dbReference type="ARBA" id="ARBA00022833"/>
    </source>
</evidence>
<keyword evidence="1" id="KW-0479">Metal-binding</keyword>
<evidence type="ECO:0000256" key="6">
    <source>
        <dbReference type="ARBA" id="ARBA00023242"/>
    </source>
</evidence>
<dbReference type="Pfam" id="PF00172">
    <property type="entry name" value="Zn_clus"/>
    <property type="match status" value="1"/>
</dbReference>
<keyword evidence="10" id="KW-1185">Reference proteome</keyword>
<dbReference type="PANTHER" id="PTHR36206:SF13">
    <property type="entry name" value="TRANSCRIPTIONAL REGULATORY PROTEIN MOC3"/>
    <property type="match status" value="1"/>
</dbReference>
<dbReference type="STRING" id="1367422.A0A178Z7I0"/>
<dbReference type="PANTHER" id="PTHR36206">
    <property type="entry name" value="ASPERCRYPTIN BIOSYNTHESIS CLUSTER-SPECIFIC TRANSCRIPTION REGULATOR ATNN-RELATED"/>
    <property type="match status" value="1"/>
</dbReference>
<dbReference type="CDD" id="cd00067">
    <property type="entry name" value="GAL4"/>
    <property type="match status" value="1"/>
</dbReference>
<comment type="caution">
    <text evidence="9">The sequence shown here is derived from an EMBL/GenBank/DDBJ whole genome shotgun (WGS) entry which is preliminary data.</text>
</comment>
<evidence type="ECO:0000256" key="7">
    <source>
        <dbReference type="SAM" id="MobiDB-lite"/>
    </source>
</evidence>
<dbReference type="OrthoDB" id="3145928at2759"/>
<dbReference type="GO" id="GO:0003677">
    <property type="term" value="F:DNA binding"/>
    <property type="evidence" value="ECO:0007669"/>
    <property type="project" value="UniProtKB-KW"/>
</dbReference>
<dbReference type="RefSeq" id="XP_018689084.1">
    <property type="nucleotide sequence ID" value="XM_018841375.1"/>
</dbReference>
<dbReference type="Gene3D" id="4.10.240.10">
    <property type="entry name" value="Zn(2)-C6 fungal-type DNA-binding domain"/>
    <property type="match status" value="1"/>
</dbReference>
<accession>A0A178Z7I0</accession>
<evidence type="ECO:0000313" key="10">
    <source>
        <dbReference type="Proteomes" id="UP000078343"/>
    </source>
</evidence>
<feature type="region of interest" description="Disordered" evidence="7">
    <location>
        <begin position="38"/>
        <end position="57"/>
    </location>
</feature>
<reference evidence="9 10" key="1">
    <citation type="submission" date="2016-04" db="EMBL/GenBank/DDBJ databases">
        <title>Draft genome of Fonsecaea erecta CBS 125763.</title>
        <authorList>
            <person name="Weiss V.A."/>
            <person name="Vicente V.A."/>
            <person name="Raittz R.T."/>
            <person name="Moreno L.F."/>
            <person name="De Souza E.M."/>
            <person name="Pedrosa F.O."/>
            <person name="Steffens M.B."/>
            <person name="Faoro H."/>
            <person name="Tadra-Sfeir M.Z."/>
            <person name="Najafzadeh M.J."/>
            <person name="Felipe M.S."/>
            <person name="Teixeira M."/>
            <person name="Sun J."/>
            <person name="Xi L."/>
            <person name="Gomes R."/>
            <person name="De Azevedo C.M."/>
            <person name="Salgado C.G."/>
            <person name="Da Silva M.B."/>
            <person name="Nascimento M.F."/>
            <person name="Queiroz-Telles F."/>
            <person name="Attili D.S."/>
            <person name="Gorbushina A."/>
        </authorList>
    </citation>
    <scope>NUCLEOTIDE SEQUENCE [LARGE SCALE GENOMIC DNA]</scope>
    <source>
        <strain evidence="9 10">CBS 125763</strain>
    </source>
</reference>
<dbReference type="InterPro" id="IPR052360">
    <property type="entry name" value="Transcr_Regulatory_Proteins"/>
</dbReference>
<dbReference type="GO" id="GO:0000981">
    <property type="term" value="F:DNA-binding transcription factor activity, RNA polymerase II-specific"/>
    <property type="evidence" value="ECO:0007669"/>
    <property type="project" value="InterPro"/>
</dbReference>
<dbReference type="GO" id="GO:0008270">
    <property type="term" value="F:zinc ion binding"/>
    <property type="evidence" value="ECO:0007669"/>
    <property type="project" value="InterPro"/>
</dbReference>
<keyword evidence="5" id="KW-0804">Transcription</keyword>